<accession>A0A6P7LHF5</accession>
<proteinExistence type="predicted"/>
<keyword evidence="1 2" id="KW-0175">Coiled coil</keyword>
<sequence length="385" mass="44495">MATSSLPLLENTDSLKLKVENKTRNIFVTQSAQTRLRKERNVNHIPVVTETSSRILEAGVNTLQKTLVLKKQAELDEVDKQLALKRQEFKGQVEALAQKRSELELKHQQTKDRAMKFEKFVAENELKRRRALKKFEVTREQNILKQAEIEELSNGLRRLQTRGQVLKERIAKYKIYEDYLMRTLSHLPSSYLDNGSESLVMPIIRRHETLSIINQELLRRLERLELETEQGQQRLQTMQQEHSVKSLLANKELSELQSELEVLKEKNKQEEANLLMEQGLSREKVEEVGRLLMAISNLAEQCYLPAYGPLQNMNLLTMLDMVKEYILDKADTERRARKLMRSASAATNKAAAVTDKRWRGSKKSIDSKTHLKSSSKVSKKSDSVN</sequence>
<evidence type="ECO:0000256" key="2">
    <source>
        <dbReference type="SAM" id="Coils"/>
    </source>
</evidence>
<organism evidence="5 6">
    <name type="scientific">Betta splendens</name>
    <name type="common">Siamese fighting fish</name>
    <dbReference type="NCBI Taxonomy" id="158456"/>
    <lineage>
        <taxon>Eukaryota</taxon>
        <taxon>Metazoa</taxon>
        <taxon>Chordata</taxon>
        <taxon>Craniata</taxon>
        <taxon>Vertebrata</taxon>
        <taxon>Euteleostomi</taxon>
        <taxon>Actinopterygii</taxon>
        <taxon>Neopterygii</taxon>
        <taxon>Teleostei</taxon>
        <taxon>Neoteleostei</taxon>
        <taxon>Acanthomorphata</taxon>
        <taxon>Anabantaria</taxon>
        <taxon>Anabantiformes</taxon>
        <taxon>Anabantoidei</taxon>
        <taxon>Osphronemidae</taxon>
        <taxon>Betta</taxon>
    </lineage>
</organism>
<evidence type="ECO:0000256" key="3">
    <source>
        <dbReference type="SAM" id="MobiDB-lite"/>
    </source>
</evidence>
<feature type="compositionally biased region" description="Basic and acidic residues" evidence="3">
    <location>
        <begin position="354"/>
        <end position="369"/>
    </location>
</feature>
<feature type="region of interest" description="Disordered" evidence="3">
    <location>
        <begin position="340"/>
        <end position="385"/>
    </location>
</feature>
<name>A0A6P7LHF5_BETSP</name>
<protein>
    <submittedName>
        <fullName evidence="6">Coiled-coil domain-containing protein 42 homolog isoform X2</fullName>
    </submittedName>
</protein>
<feature type="coiled-coil region" evidence="2">
    <location>
        <begin position="68"/>
        <end position="113"/>
    </location>
</feature>
<dbReference type="RefSeq" id="XP_028994101.1">
    <property type="nucleotide sequence ID" value="XM_029138268.3"/>
</dbReference>
<dbReference type="GeneID" id="114848087"/>
<feature type="domain" description="DUF4200" evidence="4">
    <location>
        <begin position="69"/>
        <end position="183"/>
    </location>
</feature>
<dbReference type="PANTHER" id="PTHR21683">
    <property type="entry name" value="COILED-COIL DOMAIN-CONTAINING PROTEIN 42 LIKE-2-LIKE-RELATED"/>
    <property type="match status" value="1"/>
</dbReference>
<feature type="coiled-coil region" evidence="2">
    <location>
        <begin position="207"/>
        <end position="273"/>
    </location>
</feature>
<dbReference type="InterPro" id="IPR025252">
    <property type="entry name" value="DUF4200"/>
</dbReference>
<evidence type="ECO:0000259" key="4">
    <source>
        <dbReference type="Pfam" id="PF13863"/>
    </source>
</evidence>
<evidence type="ECO:0000313" key="5">
    <source>
        <dbReference type="Proteomes" id="UP000515150"/>
    </source>
</evidence>
<reference evidence="6" key="1">
    <citation type="submission" date="2025-08" db="UniProtKB">
        <authorList>
            <consortium name="RefSeq"/>
        </authorList>
    </citation>
    <scope>IDENTIFICATION</scope>
</reference>
<dbReference type="AlphaFoldDB" id="A0A6P7LHF5"/>
<feature type="compositionally biased region" description="Low complexity" evidence="3">
    <location>
        <begin position="343"/>
        <end position="352"/>
    </location>
</feature>
<gene>
    <name evidence="6" type="primary">si:ch1073-416d2.4</name>
</gene>
<dbReference type="Proteomes" id="UP000515150">
    <property type="component" value="Chromosome 22"/>
</dbReference>
<evidence type="ECO:0000313" key="6">
    <source>
        <dbReference type="RefSeq" id="XP_028994101.1"/>
    </source>
</evidence>
<dbReference type="InterPro" id="IPR051147">
    <property type="entry name" value="CFAP_domain-containing"/>
</dbReference>
<dbReference type="Pfam" id="PF13863">
    <property type="entry name" value="DUF4200"/>
    <property type="match status" value="1"/>
</dbReference>
<evidence type="ECO:0000256" key="1">
    <source>
        <dbReference type="ARBA" id="ARBA00023054"/>
    </source>
</evidence>
<keyword evidence="5" id="KW-1185">Reference proteome</keyword>
<dbReference type="GO" id="GO:0005856">
    <property type="term" value="C:cytoskeleton"/>
    <property type="evidence" value="ECO:0007669"/>
    <property type="project" value="UniProtKB-ARBA"/>
</dbReference>
<dbReference type="PANTHER" id="PTHR21683:SF18">
    <property type="entry name" value="COILED-COIL DOMAIN-CONTAINING PROTEIN 42 HOMOLOG"/>
    <property type="match status" value="1"/>
</dbReference>